<dbReference type="InterPro" id="IPR040922">
    <property type="entry name" value="Ribosomal_mL59_dom"/>
</dbReference>
<organism evidence="3 4">
    <name type="scientific">Lachancea quebecensis</name>
    <dbReference type="NCBI Taxonomy" id="1654605"/>
    <lineage>
        <taxon>Eukaryota</taxon>
        <taxon>Fungi</taxon>
        <taxon>Dikarya</taxon>
        <taxon>Ascomycota</taxon>
        <taxon>Saccharomycotina</taxon>
        <taxon>Saccharomycetes</taxon>
        <taxon>Saccharomycetales</taxon>
        <taxon>Saccharomycetaceae</taxon>
        <taxon>Lachancea</taxon>
    </lineage>
</organism>
<keyword evidence="4" id="KW-1185">Reference proteome</keyword>
<protein>
    <submittedName>
        <fullName evidence="3">LAQU0S03e06656g1_1</fullName>
    </submittedName>
</protein>
<dbReference type="AlphaFoldDB" id="A0A0P1KP71"/>
<feature type="region of interest" description="Disordered" evidence="1">
    <location>
        <begin position="31"/>
        <end position="59"/>
    </location>
</feature>
<dbReference type="GO" id="GO:0005762">
    <property type="term" value="C:mitochondrial large ribosomal subunit"/>
    <property type="evidence" value="ECO:0007669"/>
    <property type="project" value="InterPro"/>
</dbReference>
<dbReference type="EMBL" id="LN890565">
    <property type="protein sequence ID" value="CUS21614.1"/>
    <property type="molecule type" value="Genomic_DNA"/>
</dbReference>
<accession>A0A0P1KP71</accession>
<dbReference type="PANTHER" id="PTHR28041">
    <property type="entry name" value="54S RIBOSOMAL PROTEIN L25, MITOCHONDRIAL"/>
    <property type="match status" value="1"/>
</dbReference>
<name>A0A0P1KP71_9SACH</name>
<reference evidence="4" key="1">
    <citation type="submission" date="2015-10" db="EMBL/GenBank/DDBJ databases">
        <authorList>
            <person name="Devillers H."/>
        </authorList>
    </citation>
    <scope>NUCLEOTIDE SEQUENCE [LARGE SCALE GENOMIC DNA]</scope>
</reference>
<sequence>MSSPPLRQYFQLLPDKLKTFFKKYPPNVRYSDKPTSTSATNANPFLANKHPVTGKHHNPKYSLRRMSDLYKLANQYGLQELLPPSNKLFFDEKYEKKKLMKGVLIPKGHKHELVQSEKMQKMRDAIKNADQYILEVKGRKYMKKLEKRKEDKRPRWF</sequence>
<gene>
    <name evidence="3" type="ORF">LAQU0_S03e06656g</name>
</gene>
<dbReference type="InterPro" id="IPR037507">
    <property type="entry name" value="Ribosomal_mL59"/>
</dbReference>
<evidence type="ECO:0000313" key="3">
    <source>
        <dbReference type="EMBL" id="CUS21614.1"/>
    </source>
</evidence>
<proteinExistence type="predicted"/>
<dbReference type="Pfam" id="PF18126">
    <property type="entry name" value="Mitoc_mL59"/>
    <property type="match status" value="1"/>
</dbReference>
<dbReference type="Proteomes" id="UP000236544">
    <property type="component" value="Unassembled WGS sequence"/>
</dbReference>
<dbReference type="OrthoDB" id="18529at2759"/>
<feature type="domain" description="Large ribosomal subunit protein mL59" evidence="2">
    <location>
        <begin position="16"/>
        <end position="137"/>
    </location>
</feature>
<dbReference type="GO" id="GO:0003735">
    <property type="term" value="F:structural constituent of ribosome"/>
    <property type="evidence" value="ECO:0007669"/>
    <property type="project" value="InterPro"/>
</dbReference>
<feature type="compositionally biased region" description="Polar residues" evidence="1">
    <location>
        <begin position="33"/>
        <end position="43"/>
    </location>
</feature>
<evidence type="ECO:0000313" key="4">
    <source>
        <dbReference type="Proteomes" id="UP000236544"/>
    </source>
</evidence>
<evidence type="ECO:0000259" key="2">
    <source>
        <dbReference type="Pfam" id="PF18126"/>
    </source>
</evidence>
<dbReference type="PANTHER" id="PTHR28041:SF1">
    <property type="entry name" value="LARGE RIBOSOMAL SUBUNIT PROTEIN ML59"/>
    <property type="match status" value="1"/>
</dbReference>
<evidence type="ECO:0000256" key="1">
    <source>
        <dbReference type="SAM" id="MobiDB-lite"/>
    </source>
</evidence>